<organism evidence="2 3">
    <name type="scientific">Mycobacterium tuberculosis</name>
    <dbReference type="NCBI Taxonomy" id="1773"/>
    <lineage>
        <taxon>Bacteria</taxon>
        <taxon>Bacillati</taxon>
        <taxon>Actinomycetota</taxon>
        <taxon>Actinomycetes</taxon>
        <taxon>Mycobacteriales</taxon>
        <taxon>Mycobacteriaceae</taxon>
        <taxon>Mycobacterium</taxon>
        <taxon>Mycobacterium tuberculosis complex</taxon>
    </lineage>
</organism>
<gene>
    <name evidence="2" type="ORF">ERS007703_03996</name>
</gene>
<dbReference type="EMBL" id="CSAE01000625">
    <property type="protein sequence ID" value="COW65638.1"/>
    <property type="molecule type" value="Genomic_DNA"/>
</dbReference>
<reference evidence="3" key="1">
    <citation type="submission" date="2015-03" db="EMBL/GenBank/DDBJ databases">
        <authorList>
            <consortium name="Pathogen Informatics"/>
        </authorList>
    </citation>
    <scope>NUCLEOTIDE SEQUENCE [LARGE SCALE GENOMIC DNA]</scope>
    <source>
        <strain evidence="3">K00500041</strain>
    </source>
</reference>
<evidence type="ECO:0000313" key="2">
    <source>
        <dbReference type="EMBL" id="COW65638.1"/>
    </source>
</evidence>
<proteinExistence type="predicted"/>
<protein>
    <submittedName>
        <fullName evidence="2">Uncharacterized protein</fullName>
    </submittedName>
</protein>
<evidence type="ECO:0000313" key="3">
    <source>
        <dbReference type="Proteomes" id="UP000038802"/>
    </source>
</evidence>
<name>A0A0T9B8F9_MYCTX</name>
<dbReference type="AlphaFoldDB" id="A0A0T9B8F9"/>
<evidence type="ECO:0000256" key="1">
    <source>
        <dbReference type="SAM" id="MobiDB-lite"/>
    </source>
</evidence>
<accession>A0A0T9B8F9</accession>
<sequence length="50" mass="4975">MKAPTSPANGSVTSHATTMRPATPQRTSAPGLPTPLPSTDPVATCVVDSA</sequence>
<dbReference type="Proteomes" id="UP000038802">
    <property type="component" value="Unassembled WGS sequence"/>
</dbReference>
<feature type="region of interest" description="Disordered" evidence="1">
    <location>
        <begin position="1"/>
        <end position="50"/>
    </location>
</feature>
<feature type="compositionally biased region" description="Polar residues" evidence="1">
    <location>
        <begin position="1"/>
        <end position="17"/>
    </location>
</feature>